<evidence type="ECO:0000313" key="2">
    <source>
        <dbReference type="Proteomes" id="UP000723463"/>
    </source>
</evidence>
<dbReference type="EMBL" id="JAAAXW010000128">
    <property type="protein sequence ID" value="KAF9542856.1"/>
    <property type="molecule type" value="Genomic_DNA"/>
</dbReference>
<dbReference type="InterPro" id="IPR036695">
    <property type="entry name" value="Arg-tRNA-synth_N_sf"/>
</dbReference>
<protein>
    <submittedName>
        <fullName evidence="1">Uncharacterized protein</fullName>
    </submittedName>
</protein>
<dbReference type="Gene3D" id="1.20.1050.130">
    <property type="match status" value="1"/>
</dbReference>
<reference evidence="1" key="1">
    <citation type="journal article" date="2020" name="Fungal Divers.">
        <title>Resolving the Mortierellaceae phylogeny through synthesis of multi-gene phylogenetics and phylogenomics.</title>
        <authorList>
            <person name="Vandepol N."/>
            <person name="Liber J."/>
            <person name="Desiro A."/>
            <person name="Na H."/>
            <person name="Kennedy M."/>
            <person name="Barry K."/>
            <person name="Grigoriev I.V."/>
            <person name="Miller A.N."/>
            <person name="O'Donnell K."/>
            <person name="Stajich J.E."/>
            <person name="Bonito G."/>
        </authorList>
    </citation>
    <scope>NUCLEOTIDE SEQUENCE</scope>
    <source>
        <strain evidence="1">NRRL 2591</strain>
    </source>
</reference>
<dbReference type="GO" id="GO:0005524">
    <property type="term" value="F:ATP binding"/>
    <property type="evidence" value="ECO:0007669"/>
    <property type="project" value="InterPro"/>
</dbReference>
<accession>A0A9P6F5L3</accession>
<keyword evidence="2" id="KW-1185">Reference proteome</keyword>
<name>A0A9P6F5L3_9FUNG</name>
<dbReference type="SUPFAM" id="SSF55190">
    <property type="entry name" value="Arginyl-tRNA synthetase (ArgRS), N-terminal 'additional' domain"/>
    <property type="match status" value="1"/>
</dbReference>
<evidence type="ECO:0000313" key="1">
    <source>
        <dbReference type="EMBL" id="KAF9542856.1"/>
    </source>
</evidence>
<dbReference type="GO" id="GO:0005737">
    <property type="term" value="C:cytoplasm"/>
    <property type="evidence" value="ECO:0007669"/>
    <property type="project" value="InterPro"/>
</dbReference>
<gene>
    <name evidence="1" type="ORF">EC957_001511</name>
</gene>
<proteinExistence type="predicted"/>
<dbReference type="GO" id="GO:0006420">
    <property type="term" value="P:arginyl-tRNA aminoacylation"/>
    <property type="evidence" value="ECO:0007669"/>
    <property type="project" value="InterPro"/>
</dbReference>
<dbReference type="GO" id="GO:0004814">
    <property type="term" value="F:arginine-tRNA ligase activity"/>
    <property type="evidence" value="ECO:0007669"/>
    <property type="project" value="InterPro"/>
</dbReference>
<sequence length="281" mass="29711">MALSFPLNNAPYGLVAIAAALNAPESTISLKPVPAETSTTTSLIPQGTAKPVKISGQVAIARYLVRSLASNSLYSESDLALVTAQDNLLDIVRQTIATPKHITTLATAANSASTAFLLAQDKPLLADYAVWGAITAYTKSHSLLANLKDLEKFTAWIARMDQRQECKLAIERVDKALKDAQETIAAEATSLAAEKAKLSSVVEVPTIEGSDPDTDPLDAFKNVLAAQLSTLVDVDIKILYDALEAPRASENGHIALSVPRLRLKGAPAAIAADIVAKVSEE</sequence>
<dbReference type="Proteomes" id="UP000723463">
    <property type="component" value="Unassembled WGS sequence"/>
</dbReference>
<dbReference type="Gene3D" id="3.30.1360.70">
    <property type="entry name" value="Arginyl tRNA synthetase N-terminal domain"/>
    <property type="match status" value="1"/>
</dbReference>
<dbReference type="AlphaFoldDB" id="A0A9P6F5L3"/>
<organism evidence="1 2">
    <name type="scientific">Mortierella hygrophila</name>
    <dbReference type="NCBI Taxonomy" id="979708"/>
    <lineage>
        <taxon>Eukaryota</taxon>
        <taxon>Fungi</taxon>
        <taxon>Fungi incertae sedis</taxon>
        <taxon>Mucoromycota</taxon>
        <taxon>Mortierellomycotina</taxon>
        <taxon>Mortierellomycetes</taxon>
        <taxon>Mortierellales</taxon>
        <taxon>Mortierellaceae</taxon>
        <taxon>Mortierella</taxon>
    </lineage>
</organism>
<comment type="caution">
    <text evidence="1">The sequence shown here is derived from an EMBL/GenBank/DDBJ whole genome shotgun (WGS) entry which is preliminary data.</text>
</comment>